<sequence>MPMLENKISIKPLIDTKTGVFCHLLQIDNIKLIVDCGIGKDFDYSIYDTVKETIQNADCILLTSFDLQHMGAIGLFADSQIFCTIPTAVLGKIVLDELNHNLGDRILSSFFPKQIKYSQPFKIKDVEITSFNAGHIIGNSIYRIVKDLELVVICYNFNHRKEHFLDGFSHSNIENASIFITNTSYLSITPYTLRTRDDKIHEVLSKSQGSILFSVAYQRLLELLCILHKHKVAIVSRNGKMFLDRIKSMVEWAGSKATDIIPLLNISFLKVNELSDQKIIILVNELCSEGYAGAVIEKFNQKQNTLVFIDQDYNSIDFSNIKVFSYAYKEKQLEPVPEKIEIRSDEDEENEDEHWSKEKSTFFVHGTLERKNFFPYIKRRRQNNEYGEPVLFKFESKIDETELRMPVVREVEEIEERRLVYTGIIPEISLMSIDLYGTSDYVSYKTICEGSNCKRLVIAEDFRDNALFLYTYFNTCRLGINSYIASEMVSFSSTSPAEKISITENVMNQEFYKLCDTSVAHFKAFQGPGPAGVCRMLSASNSRQFEY</sequence>
<evidence type="ECO:0000313" key="3">
    <source>
        <dbReference type="EMBL" id="ELA42741.1"/>
    </source>
</evidence>
<evidence type="ECO:0000256" key="1">
    <source>
        <dbReference type="RuleBase" id="RU365006"/>
    </source>
</evidence>
<dbReference type="AlphaFoldDB" id="L2GPI3"/>
<reference evidence="4" key="1">
    <citation type="submission" date="2011-05" db="EMBL/GenBank/DDBJ databases">
        <title>The genome sequence of Vittaforma corneae strain ATCC 50505.</title>
        <authorList>
            <consortium name="The Broad Institute Genome Sequencing Platform"/>
            <person name="Cuomo C."/>
            <person name="Didier E."/>
            <person name="Bowers L."/>
            <person name="Young S.K."/>
            <person name="Zeng Q."/>
            <person name="Gargeya S."/>
            <person name="Fitzgerald M."/>
            <person name="Haas B."/>
            <person name="Abouelleil A."/>
            <person name="Alvarado L."/>
            <person name="Arachchi H.M."/>
            <person name="Berlin A."/>
            <person name="Chapman S.B."/>
            <person name="Gearin G."/>
            <person name="Goldberg J."/>
            <person name="Griggs A."/>
            <person name="Gujja S."/>
            <person name="Hansen M."/>
            <person name="Heiman D."/>
            <person name="Howarth C."/>
            <person name="Larimer J."/>
            <person name="Lui A."/>
            <person name="MacDonald P.J.P."/>
            <person name="McCowen C."/>
            <person name="Montmayeur A."/>
            <person name="Murphy C."/>
            <person name="Neiman D."/>
            <person name="Pearson M."/>
            <person name="Priest M."/>
            <person name="Roberts A."/>
            <person name="Saif S."/>
            <person name="Shea T."/>
            <person name="Sisk P."/>
            <person name="Stolte C."/>
            <person name="Sykes S."/>
            <person name="Wortman J."/>
            <person name="Nusbaum C."/>
            <person name="Birren B."/>
        </authorList>
    </citation>
    <scope>NUCLEOTIDE SEQUENCE [LARGE SCALE GENOMIC DNA]</scope>
    <source>
        <strain evidence="4">ATCC 50505</strain>
    </source>
</reference>
<dbReference type="PANTHER" id="PTHR45922:SF1">
    <property type="entry name" value="CLEAVAGE AND POLYADENYLATION SPECIFICITY FACTOR SUBUNIT 2"/>
    <property type="match status" value="1"/>
</dbReference>
<accession>L2GPI3</accession>
<keyword evidence="4" id="KW-1185">Reference proteome</keyword>
<dbReference type="OrthoDB" id="64353at2759"/>
<comment type="similarity">
    <text evidence="1">Belongs to the metallo-beta-lactamase superfamily. RNA-metabolizing metallo-beta-lactamase-like family. CPSF2/YSH1 subfamily.</text>
</comment>
<dbReference type="InterPro" id="IPR027075">
    <property type="entry name" value="CPSF2"/>
</dbReference>
<feature type="domain" description="Metallo-beta-lactamase" evidence="2">
    <location>
        <begin position="24"/>
        <end position="172"/>
    </location>
</feature>
<dbReference type="STRING" id="993615.L2GPI3"/>
<keyword evidence="1" id="KW-0539">Nucleus</keyword>
<protein>
    <recommendedName>
        <fullName evidence="1">Cleavage and polyadenylation specificity factor subunit 2</fullName>
    </recommendedName>
    <alternativeName>
        <fullName evidence="1">Cleavage and polyadenylation specificity factor 100 kDa subunit</fullName>
    </alternativeName>
</protein>
<dbReference type="SUPFAM" id="SSF56281">
    <property type="entry name" value="Metallo-hydrolase/oxidoreductase"/>
    <property type="match status" value="1"/>
</dbReference>
<gene>
    <name evidence="3" type="ORF">VICG_00056</name>
</gene>
<dbReference type="InParanoid" id="L2GPI3"/>
<comment type="subcellular location">
    <subcellularLocation>
        <location evidence="1">Nucleus</location>
    </subcellularLocation>
</comment>
<dbReference type="GO" id="GO:0006398">
    <property type="term" value="P:mRNA 3'-end processing by stem-loop binding and cleavage"/>
    <property type="evidence" value="ECO:0007669"/>
    <property type="project" value="InterPro"/>
</dbReference>
<dbReference type="OMA" id="IKSMVEW"/>
<evidence type="ECO:0000259" key="2">
    <source>
        <dbReference type="Pfam" id="PF16661"/>
    </source>
</evidence>
<keyword evidence="1" id="KW-0507">mRNA processing</keyword>
<evidence type="ECO:0000313" key="4">
    <source>
        <dbReference type="Proteomes" id="UP000011082"/>
    </source>
</evidence>
<proteinExistence type="inferred from homology"/>
<dbReference type="Pfam" id="PF16661">
    <property type="entry name" value="Lactamase_B_6"/>
    <property type="match status" value="1"/>
</dbReference>
<organism evidence="3 4">
    <name type="scientific">Vittaforma corneae (strain ATCC 50505)</name>
    <name type="common">Microsporidian parasite</name>
    <name type="synonym">Nosema corneum</name>
    <dbReference type="NCBI Taxonomy" id="993615"/>
    <lineage>
        <taxon>Eukaryota</taxon>
        <taxon>Fungi</taxon>
        <taxon>Fungi incertae sedis</taxon>
        <taxon>Microsporidia</taxon>
        <taxon>Nosematidae</taxon>
        <taxon>Vittaforma</taxon>
    </lineage>
</organism>
<dbReference type="VEuPathDB" id="MicrosporidiaDB:VICG_00056"/>
<dbReference type="GO" id="GO:0003723">
    <property type="term" value="F:RNA binding"/>
    <property type="evidence" value="ECO:0007669"/>
    <property type="project" value="UniProtKB-KW"/>
</dbReference>
<dbReference type="HOGENOM" id="CLU_428282_0_0_1"/>
<name>L2GPI3_VITCO</name>
<dbReference type="GeneID" id="19880774"/>
<keyword evidence="1" id="KW-0694">RNA-binding</keyword>
<dbReference type="RefSeq" id="XP_007603509.1">
    <property type="nucleotide sequence ID" value="XM_007603447.1"/>
</dbReference>
<dbReference type="EMBL" id="JH370130">
    <property type="protein sequence ID" value="ELA42741.1"/>
    <property type="molecule type" value="Genomic_DNA"/>
</dbReference>
<dbReference type="Gene3D" id="3.60.15.10">
    <property type="entry name" value="Ribonuclease Z/Hydroxyacylglutathione hydrolase-like"/>
    <property type="match status" value="1"/>
</dbReference>
<dbReference type="GO" id="GO:0005847">
    <property type="term" value="C:mRNA cleavage and polyadenylation specificity factor complex"/>
    <property type="evidence" value="ECO:0007669"/>
    <property type="project" value="InterPro"/>
</dbReference>
<dbReference type="InterPro" id="IPR036866">
    <property type="entry name" value="RibonucZ/Hydroxyglut_hydro"/>
</dbReference>
<dbReference type="Proteomes" id="UP000011082">
    <property type="component" value="Unassembled WGS sequence"/>
</dbReference>
<dbReference type="InterPro" id="IPR001279">
    <property type="entry name" value="Metallo-B-lactamas"/>
</dbReference>
<dbReference type="PANTHER" id="PTHR45922">
    <property type="entry name" value="CLEAVAGE AND POLYADENYLATION SPECIFICITY FACTOR SUBUNIT 2"/>
    <property type="match status" value="1"/>
</dbReference>